<comment type="caution">
    <text evidence="2">The sequence shown here is derived from an EMBL/GenBank/DDBJ whole genome shotgun (WGS) entry which is preliminary data.</text>
</comment>
<dbReference type="EMBL" id="JBEYXT010000027">
    <property type="protein sequence ID" value="MEU6801144.1"/>
    <property type="molecule type" value="Genomic_DNA"/>
</dbReference>
<evidence type="ECO:0000313" key="3">
    <source>
        <dbReference type="Proteomes" id="UP001551189"/>
    </source>
</evidence>
<evidence type="ECO:0000313" key="2">
    <source>
        <dbReference type="EMBL" id="MEU6801144.1"/>
    </source>
</evidence>
<dbReference type="RefSeq" id="WP_359692766.1">
    <property type="nucleotide sequence ID" value="NZ_JBEYXT010000027.1"/>
</dbReference>
<accession>A0ABV3AVW0</accession>
<name>A0ABV3AVW0_9ACTN</name>
<protein>
    <submittedName>
        <fullName evidence="2">Transposase</fullName>
    </submittedName>
</protein>
<feature type="compositionally biased region" description="Basic and acidic residues" evidence="1">
    <location>
        <begin position="437"/>
        <end position="456"/>
    </location>
</feature>
<sequence length="465" mass="51846">MGGLRELAAPFVAVGPSGVAVRDRLRHLTAEDETVLRLVGDHLGTLASRDLKARCAVSLDHDAEEWSRRLHVLTDRLQAARADWEAGRVHVVRGGKRLLTTRHHLEAAQLTEEQWRTRWQAERRFLQADGESGKRFGNETIRVTPDGEVSLKLPAPLAYLANAPHGRYVLTARVRFAHRGEQWADRIIANRAVAYRIHEDTARGRWYLTASWTIPPVKTVPLAAVRAGGLVGVDTNADHLAAWRLDEHGNPLGAPRRFGYDLSGSAAHRDAQIRHALIRLLHWARRHHLALAIEDLDFTGETTREKHGRRKRFRRLVSGMPVARLRARLVSMAAELGIPVVAVDPAYTSRWGAQHWQQPLTSKTRKPTLHDAAAVAIGRRALGHPVRRQTAPPPAHRSDEQGHRTVQARPGVPGREGPRPRVPGPRTRSVRAGRGAKAGDQDTQHRSGRPAEHESWQQDSLPLSI</sequence>
<keyword evidence="3" id="KW-1185">Reference proteome</keyword>
<dbReference type="Proteomes" id="UP001551189">
    <property type="component" value="Unassembled WGS sequence"/>
</dbReference>
<gene>
    <name evidence="2" type="ORF">ABZ931_09050</name>
</gene>
<evidence type="ECO:0000256" key="1">
    <source>
        <dbReference type="SAM" id="MobiDB-lite"/>
    </source>
</evidence>
<organism evidence="2 3">
    <name type="scientific">Streptomyces neyagawaensis</name>
    <dbReference type="NCBI Taxonomy" id="42238"/>
    <lineage>
        <taxon>Bacteria</taxon>
        <taxon>Bacillati</taxon>
        <taxon>Actinomycetota</taxon>
        <taxon>Actinomycetes</taxon>
        <taxon>Kitasatosporales</taxon>
        <taxon>Streptomycetaceae</taxon>
        <taxon>Streptomyces</taxon>
    </lineage>
</organism>
<reference evidence="2 3" key="1">
    <citation type="submission" date="2024-06" db="EMBL/GenBank/DDBJ databases">
        <title>The Natural Products Discovery Center: Release of the First 8490 Sequenced Strains for Exploring Actinobacteria Biosynthetic Diversity.</title>
        <authorList>
            <person name="Kalkreuter E."/>
            <person name="Kautsar S.A."/>
            <person name="Yang D."/>
            <person name="Bader C.D."/>
            <person name="Teijaro C.N."/>
            <person name="Fluegel L."/>
            <person name="Davis C.M."/>
            <person name="Simpson J.R."/>
            <person name="Lauterbach L."/>
            <person name="Steele A.D."/>
            <person name="Gui C."/>
            <person name="Meng S."/>
            <person name="Li G."/>
            <person name="Viehrig K."/>
            <person name="Ye F."/>
            <person name="Su P."/>
            <person name="Kiefer A.F."/>
            <person name="Nichols A."/>
            <person name="Cepeda A.J."/>
            <person name="Yan W."/>
            <person name="Fan B."/>
            <person name="Jiang Y."/>
            <person name="Adhikari A."/>
            <person name="Zheng C.-J."/>
            <person name="Schuster L."/>
            <person name="Cowan T.M."/>
            <person name="Smanski M.J."/>
            <person name="Chevrette M.G."/>
            <person name="De Carvalho L.P.S."/>
            <person name="Shen B."/>
        </authorList>
    </citation>
    <scope>NUCLEOTIDE SEQUENCE [LARGE SCALE GENOMIC DNA]</scope>
    <source>
        <strain evidence="2 3">NPDC046851</strain>
    </source>
</reference>
<proteinExistence type="predicted"/>
<feature type="region of interest" description="Disordered" evidence="1">
    <location>
        <begin position="380"/>
        <end position="465"/>
    </location>
</feature>